<keyword evidence="2" id="KW-0808">Transferase</keyword>
<dbReference type="InterPro" id="IPR029063">
    <property type="entry name" value="SAM-dependent_MTases_sf"/>
</dbReference>
<organism evidence="3 4">
    <name type="scientific">Mordavella massiliensis</name>
    <dbReference type="NCBI Taxonomy" id="1871024"/>
    <lineage>
        <taxon>Bacteria</taxon>
        <taxon>Bacillati</taxon>
        <taxon>Bacillota</taxon>
        <taxon>Clostridia</taxon>
        <taxon>Eubacteriales</taxon>
        <taxon>Clostridiaceae</taxon>
        <taxon>Mordavella</taxon>
    </lineage>
</organism>
<keyword evidence="4" id="KW-1185">Reference proteome</keyword>
<evidence type="ECO:0000256" key="1">
    <source>
        <dbReference type="ARBA" id="ARBA00022603"/>
    </source>
</evidence>
<gene>
    <name evidence="3" type="ORF">H6A13_07635</name>
</gene>
<name>A0A938X313_9CLOT</name>
<dbReference type="SUPFAM" id="SSF53335">
    <property type="entry name" value="S-adenosyl-L-methionine-dependent methyltransferases"/>
    <property type="match status" value="1"/>
</dbReference>
<dbReference type="InterPro" id="IPR016874">
    <property type="entry name" value="TcmP-like"/>
</dbReference>
<reference evidence="3" key="1">
    <citation type="submission" date="2020-08" db="EMBL/GenBank/DDBJ databases">
        <authorList>
            <person name="Cejkova D."/>
            <person name="Kubasova T."/>
            <person name="Jahodarova E."/>
            <person name="Rychlik I."/>
        </authorList>
    </citation>
    <scope>NUCLEOTIDE SEQUENCE</scope>
    <source>
        <strain evidence="3">An420c</strain>
    </source>
</reference>
<dbReference type="Proteomes" id="UP000713880">
    <property type="component" value="Unassembled WGS sequence"/>
</dbReference>
<dbReference type="PANTHER" id="PTHR43619">
    <property type="entry name" value="S-ADENOSYL-L-METHIONINE-DEPENDENT METHYLTRANSFERASE YKTD-RELATED"/>
    <property type="match status" value="1"/>
</dbReference>
<reference evidence="3" key="2">
    <citation type="journal article" date="2021" name="Sci. Rep.">
        <title>The distribution of antibiotic resistance genes in chicken gut microbiota commensals.</title>
        <authorList>
            <person name="Juricova H."/>
            <person name="Matiasovicova J."/>
            <person name="Kubasova T."/>
            <person name="Cejkova D."/>
            <person name="Rychlik I."/>
        </authorList>
    </citation>
    <scope>NUCLEOTIDE SEQUENCE</scope>
    <source>
        <strain evidence="3">An420c</strain>
    </source>
</reference>
<dbReference type="GO" id="GO:0008168">
    <property type="term" value="F:methyltransferase activity"/>
    <property type="evidence" value="ECO:0007669"/>
    <property type="project" value="UniProtKB-KW"/>
</dbReference>
<sequence>MNKSTIKKNSLQETLIIPLYARWLCSRKFPGLFQDQTAGELIKKVDYDFSALEKQSESIMHSFGALEVAMRQNDLAWEIRDYLHQHPKAAVINLGCGLDNTGRVCDNGQCHIWNIDLPDVIALRNQLLPAGEREENLACDLTDLSWMKAVRFDPENGAVLFAAGVFYYFTTNQMKQLVKAMAEHFPGGRLVFDAAGKTAVKLMLKTWVKQAGIKDVGAYFSVKDAKGELESWSPLLSVSSCGYMQGYQKLEGSGVRSIHRLLAKIADGPLHLQIVRVRFKEESG</sequence>
<dbReference type="RefSeq" id="WP_204909014.1">
    <property type="nucleotide sequence ID" value="NZ_JACJLV010000021.1"/>
</dbReference>
<comment type="caution">
    <text evidence="3">The sequence shown here is derived from an EMBL/GenBank/DDBJ whole genome shotgun (WGS) entry which is preliminary data.</text>
</comment>
<dbReference type="AlphaFoldDB" id="A0A938X313"/>
<proteinExistence type="predicted"/>
<evidence type="ECO:0000313" key="4">
    <source>
        <dbReference type="Proteomes" id="UP000713880"/>
    </source>
</evidence>
<dbReference type="EMBL" id="JACJLV010000021">
    <property type="protein sequence ID" value="MBM6826971.1"/>
    <property type="molecule type" value="Genomic_DNA"/>
</dbReference>
<dbReference type="PIRSF" id="PIRSF028177">
    <property type="entry name" value="Polyketide_synth_Omtfrase_TcmP"/>
    <property type="match status" value="1"/>
</dbReference>
<evidence type="ECO:0000256" key="2">
    <source>
        <dbReference type="ARBA" id="ARBA00022679"/>
    </source>
</evidence>
<dbReference type="InterPro" id="IPR007213">
    <property type="entry name" value="Ppm1/Ppm2/Tcmp"/>
</dbReference>
<dbReference type="Gene3D" id="3.40.50.150">
    <property type="entry name" value="Vaccinia Virus protein VP39"/>
    <property type="match status" value="1"/>
</dbReference>
<keyword evidence="1 3" id="KW-0489">Methyltransferase</keyword>
<dbReference type="PANTHER" id="PTHR43619:SF2">
    <property type="entry name" value="S-ADENOSYL-L-METHIONINE-DEPENDENT METHYLTRANSFERASES SUPERFAMILY PROTEIN"/>
    <property type="match status" value="1"/>
</dbReference>
<evidence type="ECO:0000313" key="3">
    <source>
        <dbReference type="EMBL" id="MBM6826971.1"/>
    </source>
</evidence>
<accession>A0A938X313</accession>
<protein>
    <submittedName>
        <fullName evidence="3">Class I SAM-dependent methyltransferase</fullName>
    </submittedName>
</protein>
<dbReference type="GO" id="GO:0032259">
    <property type="term" value="P:methylation"/>
    <property type="evidence" value="ECO:0007669"/>
    <property type="project" value="UniProtKB-KW"/>
</dbReference>
<dbReference type="Pfam" id="PF04072">
    <property type="entry name" value="LCM"/>
    <property type="match status" value="1"/>
</dbReference>